<gene>
    <name evidence="7" type="ORF">ACFPWU_12140</name>
</gene>
<dbReference type="PANTHER" id="PTHR42794">
    <property type="entry name" value="HEMIN IMPORT ATP-BINDING PROTEIN HMUV"/>
    <property type="match status" value="1"/>
</dbReference>
<sequence length="293" mass="31631">MSTRTTETHTDRTHTAALCARGVEVTFGSNHVLTGVDLDIRHGEVVALVGPNGAGKSTLLSVLSGDLEPTAGTVELDGVAVAGQKPLALARRRAVLVQKQSLAFGFRAREVVEMGRSVWHRTEKADADDEMVDWAMDVADVTHLSDRVVPTLSGGEQARVAFARLLAQDVEVHLLDEPTAALDIKHQEGLLRQARDSADRGAAVVVVLHDLSLAAAYSDRIAVLSGGRIRACGTPHDVLTSELVSEVYEHPCHVVEHAGHLMVVPLRTSVHRTTDHRTTEHRTAEEEQCSIAR</sequence>
<dbReference type="SUPFAM" id="SSF52540">
    <property type="entry name" value="P-loop containing nucleoside triphosphate hydrolases"/>
    <property type="match status" value="1"/>
</dbReference>
<dbReference type="RefSeq" id="WP_128219795.1">
    <property type="nucleotide sequence ID" value="NZ_CP034929.1"/>
</dbReference>
<dbReference type="CDD" id="cd03214">
    <property type="entry name" value="ABC_Iron-Siderophores_B12_Hemin"/>
    <property type="match status" value="1"/>
</dbReference>
<proteinExistence type="predicted"/>
<name>A0ABW1R0L2_9ACTN</name>
<dbReference type="GO" id="GO:0005524">
    <property type="term" value="F:ATP binding"/>
    <property type="evidence" value="ECO:0007669"/>
    <property type="project" value="UniProtKB-KW"/>
</dbReference>
<keyword evidence="1" id="KW-0813">Transport</keyword>
<protein>
    <submittedName>
        <fullName evidence="7">Heme ABC transporter ATP-binding protein</fullName>
    </submittedName>
</protein>
<keyword evidence="2" id="KW-0547">Nucleotide-binding</keyword>
<dbReference type="Gene3D" id="3.40.50.300">
    <property type="entry name" value="P-loop containing nucleotide triphosphate hydrolases"/>
    <property type="match status" value="1"/>
</dbReference>
<feature type="region of interest" description="Disordered" evidence="5">
    <location>
        <begin position="272"/>
        <end position="293"/>
    </location>
</feature>
<evidence type="ECO:0000256" key="5">
    <source>
        <dbReference type="SAM" id="MobiDB-lite"/>
    </source>
</evidence>
<evidence type="ECO:0000256" key="3">
    <source>
        <dbReference type="ARBA" id="ARBA00022840"/>
    </source>
</evidence>
<evidence type="ECO:0000256" key="4">
    <source>
        <dbReference type="ARBA" id="ARBA00022967"/>
    </source>
</evidence>
<evidence type="ECO:0000313" key="7">
    <source>
        <dbReference type="EMBL" id="MFC6154409.1"/>
    </source>
</evidence>
<dbReference type="SMART" id="SM00382">
    <property type="entry name" value="AAA"/>
    <property type="match status" value="1"/>
</dbReference>
<reference evidence="8" key="1">
    <citation type="journal article" date="2019" name="Int. J. Syst. Evol. Microbiol.">
        <title>The Global Catalogue of Microorganisms (GCM) 10K type strain sequencing project: providing services to taxonomists for standard genome sequencing and annotation.</title>
        <authorList>
            <consortium name="The Broad Institute Genomics Platform"/>
            <consortium name="The Broad Institute Genome Sequencing Center for Infectious Disease"/>
            <person name="Wu L."/>
            <person name="Ma J."/>
        </authorList>
    </citation>
    <scope>NUCLEOTIDE SEQUENCE [LARGE SCALE GENOMIC DNA]</scope>
    <source>
        <strain evidence="8">DFY28</strain>
    </source>
</reference>
<dbReference type="PANTHER" id="PTHR42794:SF1">
    <property type="entry name" value="HEMIN IMPORT ATP-BINDING PROTEIN HMUV"/>
    <property type="match status" value="1"/>
</dbReference>
<keyword evidence="8" id="KW-1185">Reference proteome</keyword>
<accession>A0ABW1R0L2</accession>
<keyword evidence="3 7" id="KW-0067">ATP-binding</keyword>
<dbReference type="NCBIfam" id="NF010068">
    <property type="entry name" value="PRK13548.1"/>
    <property type="match status" value="1"/>
</dbReference>
<feature type="domain" description="ABC transporter" evidence="6">
    <location>
        <begin position="18"/>
        <end position="251"/>
    </location>
</feature>
<dbReference type="InterPro" id="IPR027417">
    <property type="entry name" value="P-loop_NTPase"/>
</dbReference>
<dbReference type="PROSITE" id="PS50893">
    <property type="entry name" value="ABC_TRANSPORTER_2"/>
    <property type="match status" value="1"/>
</dbReference>
<dbReference type="InterPro" id="IPR003593">
    <property type="entry name" value="AAA+_ATPase"/>
</dbReference>
<dbReference type="PROSITE" id="PS00211">
    <property type="entry name" value="ABC_TRANSPORTER_1"/>
    <property type="match status" value="1"/>
</dbReference>
<evidence type="ECO:0000256" key="1">
    <source>
        <dbReference type="ARBA" id="ARBA00022448"/>
    </source>
</evidence>
<dbReference type="EMBL" id="JBHSQI010000006">
    <property type="protein sequence ID" value="MFC6154409.1"/>
    <property type="molecule type" value="Genomic_DNA"/>
</dbReference>
<organism evidence="7 8">
    <name type="scientific">Nocardioides yefusunii</name>
    <dbReference type="NCBI Taxonomy" id="2500546"/>
    <lineage>
        <taxon>Bacteria</taxon>
        <taxon>Bacillati</taxon>
        <taxon>Actinomycetota</taxon>
        <taxon>Actinomycetes</taxon>
        <taxon>Propionibacteriales</taxon>
        <taxon>Nocardioidaceae</taxon>
        <taxon>Nocardioides</taxon>
    </lineage>
</organism>
<evidence type="ECO:0000259" key="6">
    <source>
        <dbReference type="PROSITE" id="PS50893"/>
    </source>
</evidence>
<dbReference type="Pfam" id="PF00005">
    <property type="entry name" value="ABC_tran"/>
    <property type="match status" value="1"/>
</dbReference>
<dbReference type="InterPro" id="IPR003439">
    <property type="entry name" value="ABC_transporter-like_ATP-bd"/>
</dbReference>
<comment type="caution">
    <text evidence="7">The sequence shown here is derived from an EMBL/GenBank/DDBJ whole genome shotgun (WGS) entry which is preliminary data.</text>
</comment>
<dbReference type="InterPro" id="IPR017871">
    <property type="entry name" value="ABC_transporter-like_CS"/>
</dbReference>
<feature type="compositionally biased region" description="Basic and acidic residues" evidence="5">
    <location>
        <begin position="272"/>
        <end position="285"/>
    </location>
</feature>
<keyword evidence="4" id="KW-1278">Translocase</keyword>
<evidence type="ECO:0000313" key="8">
    <source>
        <dbReference type="Proteomes" id="UP001596098"/>
    </source>
</evidence>
<dbReference type="Proteomes" id="UP001596098">
    <property type="component" value="Unassembled WGS sequence"/>
</dbReference>
<evidence type="ECO:0000256" key="2">
    <source>
        <dbReference type="ARBA" id="ARBA00022741"/>
    </source>
</evidence>